<feature type="transmembrane region" description="Helical" evidence="7">
    <location>
        <begin position="76"/>
        <end position="100"/>
    </location>
</feature>
<dbReference type="RefSeq" id="WP_122921465.1">
    <property type="nucleotide sequence ID" value="NZ_RHHQ01000028.1"/>
</dbReference>
<dbReference type="AlphaFoldDB" id="A0A3M8CXM1"/>
<feature type="domain" description="EamA" evidence="8">
    <location>
        <begin position="20"/>
        <end position="148"/>
    </location>
</feature>
<protein>
    <submittedName>
        <fullName evidence="9">DMT family transporter</fullName>
    </submittedName>
</protein>
<feature type="transmembrane region" description="Helical" evidence="7">
    <location>
        <begin position="17"/>
        <end position="36"/>
    </location>
</feature>
<dbReference type="InterPro" id="IPR000620">
    <property type="entry name" value="EamA_dom"/>
</dbReference>
<comment type="subcellular location">
    <subcellularLocation>
        <location evidence="1">Cell membrane</location>
        <topology evidence="1">Multi-pass membrane protein</topology>
    </subcellularLocation>
</comment>
<dbReference type="SUPFAM" id="SSF103481">
    <property type="entry name" value="Multidrug resistance efflux transporter EmrE"/>
    <property type="match status" value="2"/>
</dbReference>
<evidence type="ECO:0000259" key="8">
    <source>
        <dbReference type="Pfam" id="PF00892"/>
    </source>
</evidence>
<dbReference type="PANTHER" id="PTHR42920">
    <property type="entry name" value="OS03G0707200 PROTEIN-RELATED"/>
    <property type="match status" value="1"/>
</dbReference>
<dbReference type="Proteomes" id="UP000271031">
    <property type="component" value="Unassembled WGS sequence"/>
</dbReference>
<feature type="transmembrane region" description="Helical" evidence="7">
    <location>
        <begin position="131"/>
        <end position="149"/>
    </location>
</feature>
<feature type="transmembrane region" description="Helical" evidence="7">
    <location>
        <begin position="188"/>
        <end position="210"/>
    </location>
</feature>
<dbReference type="PANTHER" id="PTHR42920:SF5">
    <property type="entry name" value="EAMA DOMAIN-CONTAINING PROTEIN"/>
    <property type="match status" value="1"/>
</dbReference>
<dbReference type="InterPro" id="IPR051258">
    <property type="entry name" value="Diverse_Substrate_Transporter"/>
</dbReference>
<keyword evidence="3" id="KW-1003">Cell membrane</keyword>
<dbReference type="GO" id="GO:0005886">
    <property type="term" value="C:plasma membrane"/>
    <property type="evidence" value="ECO:0007669"/>
    <property type="project" value="UniProtKB-SubCell"/>
</dbReference>
<evidence type="ECO:0000256" key="4">
    <source>
        <dbReference type="ARBA" id="ARBA00022692"/>
    </source>
</evidence>
<dbReference type="Pfam" id="PF00892">
    <property type="entry name" value="EamA"/>
    <property type="match status" value="2"/>
</dbReference>
<evidence type="ECO:0000256" key="1">
    <source>
        <dbReference type="ARBA" id="ARBA00004651"/>
    </source>
</evidence>
<sequence length="313" mass="34364">MSQPAVLNPAKFPQSQWLADGAVLLVAIFWGSSFLVSKQALAVYPLFLFLFVRFSISCLLLIPISWRQLRQASRETWRIGTIFGSFLFGIFVLETLGVMYTSATNAGFIISLCVVLVPLIEGIIQKRFPSMLLLGAVLLSVLGTGLLTLKQGYQFNIGDVLILAAAVTRACFMIMTQRLTRGRQVDSAALNVVQLGSVAVMAGVVSFFSYQMENLLPHTGTLWVALLYLALFCTIYAFYVQLSFIRRTSPTRAGVLLGTEPLFAALFGVALGGEELSILGWVGGFCMVAGTFIGRYAEEKRSRNLVTEARDKR</sequence>
<name>A0A3M8CXM1_9BACL</name>
<dbReference type="InterPro" id="IPR037185">
    <property type="entry name" value="EmrE-like"/>
</dbReference>
<keyword evidence="4 7" id="KW-0812">Transmembrane</keyword>
<feature type="transmembrane region" description="Helical" evidence="7">
    <location>
        <begin position="222"/>
        <end position="242"/>
    </location>
</feature>
<evidence type="ECO:0000256" key="2">
    <source>
        <dbReference type="ARBA" id="ARBA00007362"/>
    </source>
</evidence>
<reference evidence="9 10" key="1">
    <citation type="submission" date="2018-10" db="EMBL/GenBank/DDBJ databases">
        <title>Phylogenomics of Brevibacillus.</title>
        <authorList>
            <person name="Dunlap C."/>
        </authorList>
    </citation>
    <scope>NUCLEOTIDE SEQUENCE [LARGE SCALE GENOMIC DNA]</scope>
    <source>
        <strain evidence="9 10">JCM 15716</strain>
    </source>
</reference>
<evidence type="ECO:0000313" key="9">
    <source>
        <dbReference type="EMBL" id="RNB79615.1"/>
    </source>
</evidence>
<dbReference type="EMBL" id="RHHQ01000028">
    <property type="protein sequence ID" value="RNB79615.1"/>
    <property type="molecule type" value="Genomic_DNA"/>
</dbReference>
<feature type="transmembrane region" description="Helical" evidence="7">
    <location>
        <begin position="42"/>
        <end position="64"/>
    </location>
</feature>
<keyword evidence="10" id="KW-1185">Reference proteome</keyword>
<feature type="transmembrane region" description="Helical" evidence="7">
    <location>
        <begin position="254"/>
        <end position="272"/>
    </location>
</feature>
<evidence type="ECO:0000256" key="6">
    <source>
        <dbReference type="ARBA" id="ARBA00023136"/>
    </source>
</evidence>
<gene>
    <name evidence="9" type="ORF">EDM56_29300</name>
</gene>
<feature type="transmembrane region" description="Helical" evidence="7">
    <location>
        <begin position="278"/>
        <end position="297"/>
    </location>
</feature>
<keyword evidence="5 7" id="KW-1133">Transmembrane helix</keyword>
<keyword evidence="6 7" id="KW-0472">Membrane</keyword>
<evidence type="ECO:0000256" key="3">
    <source>
        <dbReference type="ARBA" id="ARBA00022475"/>
    </source>
</evidence>
<proteinExistence type="inferred from homology"/>
<evidence type="ECO:0000256" key="5">
    <source>
        <dbReference type="ARBA" id="ARBA00022989"/>
    </source>
</evidence>
<feature type="domain" description="EamA" evidence="8">
    <location>
        <begin position="157"/>
        <end position="293"/>
    </location>
</feature>
<comment type="caution">
    <text evidence="9">The sequence shown here is derived from an EMBL/GenBank/DDBJ whole genome shotgun (WGS) entry which is preliminary data.</text>
</comment>
<organism evidence="9 10">
    <name type="scientific">Brevibacillus fluminis</name>
    <dbReference type="NCBI Taxonomy" id="511487"/>
    <lineage>
        <taxon>Bacteria</taxon>
        <taxon>Bacillati</taxon>
        <taxon>Bacillota</taxon>
        <taxon>Bacilli</taxon>
        <taxon>Bacillales</taxon>
        <taxon>Paenibacillaceae</taxon>
        <taxon>Brevibacillus</taxon>
    </lineage>
</organism>
<comment type="similarity">
    <text evidence="2">Belongs to the EamA transporter family.</text>
</comment>
<evidence type="ECO:0000313" key="10">
    <source>
        <dbReference type="Proteomes" id="UP000271031"/>
    </source>
</evidence>
<feature type="transmembrane region" description="Helical" evidence="7">
    <location>
        <begin position="106"/>
        <end position="124"/>
    </location>
</feature>
<accession>A0A3M8CXM1</accession>
<evidence type="ECO:0000256" key="7">
    <source>
        <dbReference type="SAM" id="Phobius"/>
    </source>
</evidence>
<dbReference type="OrthoDB" id="9804865at2"/>